<name>A0A226WP84_CABSO</name>
<sequence length="41" mass="4817">MNLLRFNSLRFNPLRFNPLQTFLPDQMRRIDSSHLASLNAA</sequence>
<evidence type="ECO:0000313" key="2">
    <source>
        <dbReference type="Proteomes" id="UP000214720"/>
    </source>
</evidence>
<protein>
    <submittedName>
        <fullName evidence="1">Uncharacterized protein</fullName>
    </submittedName>
</protein>
<proteinExistence type="predicted"/>
<dbReference type="Proteomes" id="UP000214720">
    <property type="component" value="Unassembled WGS sequence"/>
</dbReference>
<dbReference type="AlphaFoldDB" id="A0A226WP84"/>
<evidence type="ECO:0000313" key="1">
    <source>
        <dbReference type="EMBL" id="OXC72992.1"/>
    </source>
</evidence>
<reference evidence="2" key="1">
    <citation type="submission" date="2017-01" db="EMBL/GenBank/DDBJ databases">
        <title>Genome Analysis of Deinococcus marmoris KOPRI26562.</title>
        <authorList>
            <person name="Kim J.H."/>
            <person name="Oh H.-M."/>
        </authorList>
    </citation>
    <scope>NUCLEOTIDE SEQUENCE [LARGE SCALE GENOMIC DNA]</scope>
    <source>
        <strain evidence="2">PAMC 26633</strain>
    </source>
</reference>
<accession>A0A226WP84</accession>
<comment type="caution">
    <text evidence="1">The sequence shown here is derived from an EMBL/GenBank/DDBJ whole genome shotgun (WGS) entry which is preliminary data.</text>
</comment>
<dbReference type="EMBL" id="MTHB01000261">
    <property type="protein sequence ID" value="OXC72992.1"/>
    <property type="molecule type" value="Genomic_DNA"/>
</dbReference>
<organism evidence="1 2">
    <name type="scientific">Caballeronia sordidicola</name>
    <name type="common">Burkholderia sordidicola</name>
    <dbReference type="NCBI Taxonomy" id="196367"/>
    <lineage>
        <taxon>Bacteria</taxon>
        <taxon>Pseudomonadati</taxon>
        <taxon>Pseudomonadota</taxon>
        <taxon>Betaproteobacteria</taxon>
        <taxon>Burkholderiales</taxon>
        <taxon>Burkholderiaceae</taxon>
        <taxon>Caballeronia</taxon>
    </lineage>
</organism>
<gene>
    <name evidence="1" type="ORF">BSU04_39325</name>
</gene>